<sequence>MESRIGTERIFEICKRMRNRKKFSVSGYMIPFRKTGNKVQVF</sequence>
<name>A0A828Z868_9LEPT</name>
<proteinExistence type="predicted"/>
<gene>
    <name evidence="1" type="ORF">LEP1GSC036_0542</name>
</gene>
<dbReference type="EMBL" id="AFLV02000011">
    <property type="protein sequence ID" value="EKR65864.1"/>
    <property type="molecule type" value="Genomic_DNA"/>
</dbReference>
<accession>A0A828Z868</accession>
<evidence type="ECO:0000313" key="2">
    <source>
        <dbReference type="Proteomes" id="UP000001338"/>
    </source>
</evidence>
<reference evidence="1 2" key="1">
    <citation type="submission" date="2012-10" db="EMBL/GenBank/DDBJ databases">
        <authorList>
            <person name="Harkins D.M."/>
            <person name="Durkin A.S."/>
            <person name="Brinkac L.M."/>
            <person name="Haft D.H."/>
            <person name="Selengut J.D."/>
            <person name="Sanka R."/>
            <person name="DePew J."/>
            <person name="Purushe J."/>
            <person name="Whelen A.C."/>
            <person name="Vinetz J.M."/>
            <person name="Sutton G.G."/>
            <person name="Nierman W.C."/>
            <person name="Fouts D.E."/>
        </authorList>
    </citation>
    <scope>NUCLEOTIDE SEQUENCE [LARGE SCALE GENOMIC DNA]</scope>
    <source>
        <strain evidence="1 2">2006001853</strain>
    </source>
</reference>
<evidence type="ECO:0000313" key="1">
    <source>
        <dbReference type="EMBL" id="EKR65864.1"/>
    </source>
</evidence>
<protein>
    <submittedName>
        <fullName evidence="1">Uncharacterized protein</fullName>
    </submittedName>
</protein>
<dbReference type="AlphaFoldDB" id="A0A828Z868"/>
<comment type="caution">
    <text evidence="1">The sequence shown here is derived from an EMBL/GenBank/DDBJ whole genome shotgun (WGS) entry which is preliminary data.</text>
</comment>
<organism evidence="1 2">
    <name type="scientific">Leptospira weilii str. 2006001853</name>
    <dbReference type="NCBI Taxonomy" id="1001589"/>
    <lineage>
        <taxon>Bacteria</taxon>
        <taxon>Pseudomonadati</taxon>
        <taxon>Spirochaetota</taxon>
        <taxon>Spirochaetia</taxon>
        <taxon>Leptospirales</taxon>
        <taxon>Leptospiraceae</taxon>
        <taxon>Leptospira</taxon>
    </lineage>
</organism>
<dbReference type="Proteomes" id="UP000001338">
    <property type="component" value="Unassembled WGS sequence"/>
</dbReference>